<protein>
    <submittedName>
        <fullName evidence="2">AMP-binding enzyme</fullName>
    </submittedName>
</protein>
<reference evidence="2 3" key="1">
    <citation type="submission" date="2013-06" db="EMBL/GenBank/DDBJ databases">
        <authorList>
            <person name="Weinstock G."/>
            <person name="Sodergren E."/>
            <person name="Lobos E.A."/>
            <person name="Fulton L."/>
            <person name="Fulton R."/>
            <person name="Courtney L."/>
            <person name="Fronick C."/>
            <person name="O'Laughlin M."/>
            <person name="Godfrey J."/>
            <person name="Wilson R.M."/>
            <person name="Miner T."/>
            <person name="Farmer C."/>
            <person name="Delehaunty K."/>
            <person name="Cordes M."/>
            <person name="Minx P."/>
            <person name="Tomlinson C."/>
            <person name="Chen J."/>
            <person name="Wollam A."/>
            <person name="Pepin K.H."/>
            <person name="Bhonagiri V."/>
            <person name="Zhang X."/>
            <person name="Warren W."/>
            <person name="Mitreva M."/>
            <person name="Mardis E.R."/>
            <person name="Wilson R.K."/>
        </authorList>
    </citation>
    <scope>NUCLEOTIDE SEQUENCE [LARGE SCALE GENOMIC DNA]</scope>
    <source>
        <strain evidence="2 3">F0570</strain>
    </source>
</reference>
<dbReference type="PANTHER" id="PTHR24096:SF420">
    <property type="entry name" value="LONG-CHAIN-FATTY-ACID--COA LIGASE-RELATED"/>
    <property type="match status" value="1"/>
</dbReference>
<evidence type="ECO:0000259" key="1">
    <source>
        <dbReference type="Pfam" id="PF00501"/>
    </source>
</evidence>
<dbReference type="PROSITE" id="PS00455">
    <property type="entry name" value="AMP_BINDING"/>
    <property type="match status" value="1"/>
</dbReference>
<dbReference type="Proteomes" id="UP000016630">
    <property type="component" value="Unassembled WGS sequence"/>
</dbReference>
<dbReference type="Pfam" id="PF00501">
    <property type="entry name" value="AMP-binding"/>
    <property type="match status" value="1"/>
</dbReference>
<dbReference type="InterPro" id="IPR020845">
    <property type="entry name" value="AMP-binding_CS"/>
</dbReference>
<comment type="caution">
    <text evidence="2">The sequence shown here is derived from an EMBL/GenBank/DDBJ whole genome shotgun (WGS) entry which is preliminary data.</text>
</comment>
<dbReference type="SUPFAM" id="SSF56801">
    <property type="entry name" value="Acetyl-CoA synthetase-like"/>
    <property type="match status" value="1"/>
</dbReference>
<gene>
    <name evidence="2" type="ORF">HMPREF1555_01413</name>
</gene>
<dbReference type="InterPro" id="IPR045851">
    <property type="entry name" value="AMP-bd_C_sf"/>
</dbReference>
<proteinExistence type="predicted"/>
<dbReference type="AlphaFoldDB" id="A0A0E2LPT6"/>
<organism evidence="2 3">
    <name type="scientific">Porphyromonas gingivalis F0570</name>
    <dbReference type="NCBI Taxonomy" id="1227271"/>
    <lineage>
        <taxon>Bacteria</taxon>
        <taxon>Pseudomonadati</taxon>
        <taxon>Bacteroidota</taxon>
        <taxon>Bacteroidia</taxon>
        <taxon>Bacteroidales</taxon>
        <taxon>Porphyromonadaceae</taxon>
        <taxon>Porphyromonas</taxon>
    </lineage>
</organism>
<dbReference type="GO" id="GO:0016405">
    <property type="term" value="F:CoA-ligase activity"/>
    <property type="evidence" value="ECO:0007669"/>
    <property type="project" value="TreeGrafter"/>
</dbReference>
<dbReference type="HOGENOM" id="CLU_000022_59_9_10"/>
<dbReference type="PATRIC" id="fig|1227271.3.peg.1242"/>
<accession>A0A0E2LPT6</accession>
<dbReference type="Gene3D" id="3.30.300.30">
    <property type="match status" value="1"/>
</dbReference>
<feature type="domain" description="AMP-dependent synthetase/ligase" evidence="1">
    <location>
        <begin position="20"/>
        <end position="416"/>
    </location>
</feature>
<dbReference type="InterPro" id="IPR000873">
    <property type="entry name" value="AMP-dep_synth/lig_dom"/>
</dbReference>
<name>A0A0E2LPT6_PORGN</name>
<dbReference type="PANTHER" id="PTHR24096">
    <property type="entry name" value="LONG-CHAIN-FATTY-ACID--COA LIGASE"/>
    <property type="match status" value="1"/>
</dbReference>
<dbReference type="EMBL" id="AWUW01000102">
    <property type="protein sequence ID" value="ERJ65472.1"/>
    <property type="molecule type" value="Genomic_DNA"/>
</dbReference>
<dbReference type="InterPro" id="IPR042099">
    <property type="entry name" value="ANL_N_sf"/>
</dbReference>
<evidence type="ECO:0000313" key="3">
    <source>
        <dbReference type="Proteomes" id="UP000016630"/>
    </source>
</evidence>
<evidence type="ECO:0000313" key="2">
    <source>
        <dbReference type="EMBL" id="ERJ65472.1"/>
    </source>
</evidence>
<dbReference type="RefSeq" id="WP_021665625.1">
    <property type="nucleotide sequence ID" value="NZ_KI259193.1"/>
</dbReference>
<dbReference type="Gene3D" id="3.40.50.12780">
    <property type="entry name" value="N-terminal domain of ligase-like"/>
    <property type="match status" value="1"/>
</dbReference>
<sequence>MIEQNFIRLYQDSFREHWALPALTNYDTKESYTYGEIAADIARRHLLFERIGLKPGDKVALLGKDSAEWCMAFMSVITYGAIIVPVLPDFNAADAASIVTHSDAKYLFVSDKIWETMDPSQLLLLCGAVSIRDYTVFLDRTEGGLLSREVEGLSRSFSERYPSGFTAEDIRYAEVSNDDLILLNYTSGTTGFSKGVMLRANNLAGNVTYVKDRDIMFRGETILCFLPLAHTYSCAFNFLTPLTIGVHVYILGKIPSPLTLIKAFADVRPSFVIMVPLIIEKLYHKAIAPKIKTPLIKFLLRLPVLRKVIHKSIRSKLIESFGGNFRQIIIGGAALNDEVAHFLYRIGFPLTVGYGMTECGPLISYEDHSLWLPGSCGKSLSIMEVRIDHSGQERHSDSGDVGEIQVRGENVCLGYYKNAELTAELFTPDGWMRTGDLGTIDSLGNIFIKGRSKTMLLGSNGQNIYPEEIESKINNLSYVLESIVTERDGRLIALIVPDRQAIEHKGISPDQAWAYIERSRAELNGQVGAYEKITAFVRHDEEFEKTPKRSIKRFLYT</sequence>